<dbReference type="Proteomes" id="UP001313132">
    <property type="component" value="Unassembled WGS sequence"/>
</dbReference>
<dbReference type="NCBIfam" id="TIGR00254">
    <property type="entry name" value="GGDEF"/>
    <property type="match status" value="1"/>
</dbReference>
<dbReference type="GO" id="GO:0005886">
    <property type="term" value="C:plasma membrane"/>
    <property type="evidence" value="ECO:0007669"/>
    <property type="project" value="TreeGrafter"/>
</dbReference>
<dbReference type="PANTHER" id="PTHR45138">
    <property type="entry name" value="REGULATORY COMPONENTS OF SENSORY TRANSDUCTION SYSTEM"/>
    <property type="match status" value="1"/>
</dbReference>
<evidence type="ECO:0000313" key="7">
    <source>
        <dbReference type="EMBL" id="QPK17063.1"/>
    </source>
</evidence>
<dbReference type="InterPro" id="IPR050469">
    <property type="entry name" value="Diguanylate_Cyclase"/>
</dbReference>
<dbReference type="EC" id="2.7.7.65" evidence="2"/>
<proteinExistence type="predicted"/>
<dbReference type="SUPFAM" id="SSF55073">
    <property type="entry name" value="Nucleotide cyclase"/>
    <property type="match status" value="1"/>
</dbReference>
<evidence type="ECO:0000256" key="2">
    <source>
        <dbReference type="ARBA" id="ARBA00012528"/>
    </source>
</evidence>
<dbReference type="Pfam" id="PF00990">
    <property type="entry name" value="GGDEF"/>
    <property type="match status" value="1"/>
</dbReference>
<dbReference type="AlphaFoldDB" id="A0A855M9F1"/>
<reference evidence="7 8" key="2">
    <citation type="submission" date="2020-11" db="EMBL/GenBank/DDBJ databases">
        <title>Complete genome sequence of Pectobacterium versatile F131.</title>
        <authorList>
            <person name="Shirshikov F.V."/>
            <person name="Miroshnikov K."/>
            <person name="Toshakov S.V."/>
            <person name="Kabanova A.P."/>
            <person name="Barannik A.P."/>
            <person name="Shneider M."/>
            <person name="Ignatov A.N."/>
            <person name="Miroshnikov K.A."/>
            <person name="Mikhailova Y.V."/>
            <person name="Shelenkov A."/>
            <person name="Yanushevich Y.G."/>
            <person name="Evseev P.V."/>
        </authorList>
    </citation>
    <scope>NUCLEOTIDE SEQUENCE [LARGE SCALE GENOMIC DNA]</scope>
    <source>
        <strain evidence="7 8">F131</strain>
    </source>
</reference>
<evidence type="ECO:0000256" key="3">
    <source>
        <dbReference type="ARBA" id="ARBA00034247"/>
    </source>
</evidence>
<dbReference type="SMART" id="SM00065">
    <property type="entry name" value="GAF"/>
    <property type="match status" value="1"/>
</dbReference>
<sequence>MTDNLLSHLSNTLRSEASFEGLVRQLLVMLELVTDLESTYLTQVDTEAGFQNILFAHNTKTLNIPEGISVPWHDTLCKRALDEGQSYTPNVAECWGDSEAAQALGIMTYASTPVRMEDGQLYGTLCAASSDHKPLTTKGEQILSLFAQLIAQQVQKEWLVQQLTAANAALHEYSYTDSLTGLLNRRGVFYSLEALFSQAENDHQQALIVFIDLDGFKKINDQFGHEAGDIFLQEVGQRLLAWGNPGDVVGRLGGDEFVFARMVNVVSGDSDRLTASFRDDITPLLQGSYSLGKASSLGTVNIDYLGASIGIVTADPSVDEPDGVIRRADAAMYANKVMRKKDQTRAFDVITAQS</sequence>
<evidence type="ECO:0000313" key="9">
    <source>
        <dbReference type="Proteomes" id="UP001313132"/>
    </source>
</evidence>
<gene>
    <name evidence="7" type="ORF">F131LOC_006885</name>
    <name evidence="6" type="ORF">F131LOC_03602</name>
    <name evidence="5" type="ORF">WCT63_16205</name>
</gene>
<dbReference type="SMART" id="SM00267">
    <property type="entry name" value="GGDEF"/>
    <property type="match status" value="1"/>
</dbReference>
<dbReference type="InterPro" id="IPR000160">
    <property type="entry name" value="GGDEF_dom"/>
</dbReference>
<dbReference type="EMBL" id="JBBBON010000017">
    <property type="protein sequence ID" value="MEI7103996.1"/>
    <property type="molecule type" value="Genomic_DNA"/>
</dbReference>
<protein>
    <recommendedName>
        <fullName evidence="2">diguanylate cyclase</fullName>
        <ecNumber evidence="2">2.7.7.65</ecNumber>
    </recommendedName>
</protein>
<dbReference type="InterPro" id="IPR043128">
    <property type="entry name" value="Rev_trsase/Diguanyl_cyclase"/>
</dbReference>
<dbReference type="InterPro" id="IPR029016">
    <property type="entry name" value="GAF-like_dom_sf"/>
</dbReference>
<comment type="pathway">
    <text evidence="1">Purine metabolism; 3',5'-cyclic di-GMP biosynthesis.</text>
</comment>
<evidence type="ECO:0000256" key="1">
    <source>
        <dbReference type="ARBA" id="ARBA00004665"/>
    </source>
</evidence>
<dbReference type="InterPro" id="IPR003018">
    <property type="entry name" value="GAF"/>
</dbReference>
<reference evidence="6" key="1">
    <citation type="submission" date="2017-12" db="EMBL/GenBank/DDBJ databases">
        <title>First report on the novel genomospecies/subspecies of Pectobacterium carotovorum in Russia.</title>
        <authorList>
            <person name="Shirshikov F.V."/>
            <person name="Miroshnikov K."/>
            <person name="Toshakov S.V."/>
            <person name="Kabanova A.P."/>
            <person name="Barannik A.P."/>
            <person name="Shneider M."/>
            <person name="Ignatov A.N."/>
            <person name="Miroshnikov K.A."/>
        </authorList>
    </citation>
    <scope>NUCLEOTIDE SEQUENCE [LARGE SCALE GENOMIC DNA]</scope>
    <source>
        <strain evidence="6">F131</strain>
    </source>
</reference>
<organism evidence="6">
    <name type="scientific">Pectobacterium versatile</name>
    <dbReference type="NCBI Taxonomy" id="2488639"/>
    <lineage>
        <taxon>Bacteria</taxon>
        <taxon>Pseudomonadati</taxon>
        <taxon>Pseudomonadota</taxon>
        <taxon>Gammaproteobacteria</taxon>
        <taxon>Enterobacterales</taxon>
        <taxon>Pectobacteriaceae</taxon>
        <taxon>Pectobacterium</taxon>
    </lineage>
</organism>
<keyword evidence="5" id="KW-0808">Transferase</keyword>
<evidence type="ECO:0000313" key="6">
    <source>
        <dbReference type="EMBL" id="POY48662.1"/>
    </source>
</evidence>
<dbReference type="Pfam" id="PF01590">
    <property type="entry name" value="GAF"/>
    <property type="match status" value="1"/>
</dbReference>
<name>A0A855M9F1_9GAMM</name>
<dbReference type="EMBL" id="PDVW01000027">
    <property type="protein sequence ID" value="POY48662.1"/>
    <property type="molecule type" value="Genomic_DNA"/>
</dbReference>
<dbReference type="GO" id="GO:1902201">
    <property type="term" value="P:negative regulation of bacterial-type flagellum-dependent cell motility"/>
    <property type="evidence" value="ECO:0007669"/>
    <property type="project" value="TreeGrafter"/>
</dbReference>
<dbReference type="InterPro" id="IPR029787">
    <property type="entry name" value="Nucleotide_cyclase"/>
</dbReference>
<evidence type="ECO:0000259" key="4">
    <source>
        <dbReference type="PROSITE" id="PS50887"/>
    </source>
</evidence>
<dbReference type="Gene3D" id="3.30.450.40">
    <property type="match status" value="1"/>
</dbReference>
<dbReference type="CDD" id="cd01949">
    <property type="entry name" value="GGDEF"/>
    <property type="match status" value="1"/>
</dbReference>
<feature type="domain" description="GGDEF" evidence="4">
    <location>
        <begin position="204"/>
        <end position="349"/>
    </location>
</feature>
<keyword evidence="5" id="KW-0548">Nucleotidyltransferase</keyword>
<dbReference type="EMBL" id="CP065030">
    <property type="protein sequence ID" value="QPK17063.1"/>
    <property type="molecule type" value="Genomic_DNA"/>
</dbReference>
<dbReference type="GO" id="GO:0052621">
    <property type="term" value="F:diguanylate cyclase activity"/>
    <property type="evidence" value="ECO:0007669"/>
    <property type="project" value="UniProtKB-EC"/>
</dbReference>
<dbReference type="GO" id="GO:0043709">
    <property type="term" value="P:cell adhesion involved in single-species biofilm formation"/>
    <property type="evidence" value="ECO:0007669"/>
    <property type="project" value="TreeGrafter"/>
</dbReference>
<reference evidence="5 9" key="3">
    <citation type="submission" date="2024-03" db="EMBL/GenBank/DDBJ databases">
        <title>Analysis of soft rot Pectobacteriaceae population diversity in US potato growing regions between 2016 and 2022.</title>
        <authorList>
            <person name="Ma X."/>
            <person name="Zhang X."/>
            <person name="Stodghill P."/>
            <person name="Rioux R."/>
            <person name="Babler B."/>
            <person name="Shrestha S."/>
            <person name="Babler B."/>
            <person name="Rivedal H."/>
            <person name="Frost K."/>
            <person name="Hao J."/>
            <person name="Secor G."/>
            <person name="Swingle B."/>
        </authorList>
    </citation>
    <scope>NUCLEOTIDE SEQUENCE [LARGE SCALE GENOMIC DNA]</scope>
    <source>
        <strain evidence="5 9">UMSS2</strain>
    </source>
</reference>
<evidence type="ECO:0000313" key="8">
    <source>
        <dbReference type="Proteomes" id="UP000237284"/>
    </source>
</evidence>
<dbReference type="PANTHER" id="PTHR45138:SF9">
    <property type="entry name" value="DIGUANYLATE CYCLASE DGCM-RELATED"/>
    <property type="match status" value="1"/>
</dbReference>
<comment type="catalytic activity">
    <reaction evidence="3">
        <text>2 GTP = 3',3'-c-di-GMP + 2 diphosphate</text>
        <dbReference type="Rhea" id="RHEA:24898"/>
        <dbReference type="ChEBI" id="CHEBI:33019"/>
        <dbReference type="ChEBI" id="CHEBI:37565"/>
        <dbReference type="ChEBI" id="CHEBI:58805"/>
        <dbReference type="EC" id="2.7.7.65"/>
    </reaction>
</comment>
<dbReference type="Gene3D" id="3.30.70.270">
    <property type="match status" value="1"/>
</dbReference>
<dbReference type="SUPFAM" id="SSF55781">
    <property type="entry name" value="GAF domain-like"/>
    <property type="match status" value="1"/>
</dbReference>
<dbReference type="RefSeq" id="WP_103972225.1">
    <property type="nucleotide sequence ID" value="NZ_CAKLIC010000026.1"/>
</dbReference>
<keyword evidence="9" id="KW-1185">Reference proteome</keyword>
<dbReference type="PROSITE" id="PS50887">
    <property type="entry name" value="GGDEF"/>
    <property type="match status" value="1"/>
</dbReference>
<dbReference type="Proteomes" id="UP000237284">
    <property type="component" value="Chromosome"/>
</dbReference>
<evidence type="ECO:0000313" key="5">
    <source>
        <dbReference type="EMBL" id="MEI7103996.1"/>
    </source>
</evidence>
<accession>A0A855M9F1</accession>